<sequence>MKLLPSSPVISAGADSVFEMVEAFGVSHYDLPVRDLRDVLDGIMAITTDPEVLYDHKPCSWACVQQTEGDGQPLAVVAELLFLHFLLQIVQHRDLRPTQERQHRQVAIQGYCLLYFLQAPASCYSDSLKVEQPKWQRLAQLSLM</sequence>
<dbReference type="Proteomes" id="UP000000763">
    <property type="component" value="Chromosome 10"/>
</dbReference>
<organism evidence="1 2">
    <name type="scientific">Oryza sativa subsp. japonica</name>
    <name type="common">Rice</name>
    <dbReference type="NCBI Taxonomy" id="39947"/>
    <lineage>
        <taxon>Eukaryota</taxon>
        <taxon>Viridiplantae</taxon>
        <taxon>Streptophyta</taxon>
        <taxon>Embryophyta</taxon>
        <taxon>Tracheophyta</taxon>
        <taxon>Spermatophyta</taxon>
        <taxon>Magnoliopsida</taxon>
        <taxon>Liliopsida</taxon>
        <taxon>Poales</taxon>
        <taxon>Poaceae</taxon>
        <taxon>BOP clade</taxon>
        <taxon>Oryzoideae</taxon>
        <taxon>Oryzeae</taxon>
        <taxon>Oryzinae</taxon>
        <taxon>Oryza</taxon>
        <taxon>Oryza sativa</taxon>
    </lineage>
</organism>
<proteinExistence type="predicted"/>
<name>A0A0P0XWS8_ORYSJ</name>
<dbReference type="EMBL" id="AP008216">
    <property type="protein sequence ID" value="BAF27098.1"/>
    <property type="molecule type" value="Genomic_DNA"/>
</dbReference>
<evidence type="ECO:0000313" key="1">
    <source>
        <dbReference type="EMBL" id="BAF27098.1"/>
    </source>
</evidence>
<gene>
    <name evidence="1" type="ordered locus">Os10g0540200</name>
</gene>
<reference evidence="1 2" key="1">
    <citation type="journal article" date="2005" name="Nature">
        <title>The map-based sequence of the rice genome.</title>
        <authorList>
            <consortium name="International rice genome sequencing project (IRGSP)"/>
            <person name="Matsumoto T."/>
            <person name="Wu J."/>
            <person name="Kanamori H."/>
            <person name="Katayose Y."/>
            <person name="Fujisawa M."/>
            <person name="Namiki N."/>
            <person name="Mizuno H."/>
            <person name="Yamamoto K."/>
            <person name="Antonio B.A."/>
            <person name="Baba T."/>
            <person name="Sakata K."/>
            <person name="Nagamura Y."/>
            <person name="Aoki H."/>
            <person name="Arikawa K."/>
            <person name="Arita K."/>
            <person name="Bito T."/>
            <person name="Chiden Y."/>
            <person name="Fujitsuka N."/>
            <person name="Fukunaka R."/>
            <person name="Hamada M."/>
            <person name="Harada C."/>
            <person name="Hayashi A."/>
            <person name="Hijishita S."/>
            <person name="Honda M."/>
            <person name="Hosokawa S."/>
            <person name="Ichikawa Y."/>
            <person name="Idonuma A."/>
            <person name="Iijima M."/>
            <person name="Ikeda M."/>
            <person name="Ikeno M."/>
            <person name="Ito K."/>
            <person name="Ito S."/>
            <person name="Ito T."/>
            <person name="Ito Y."/>
            <person name="Ito Y."/>
            <person name="Iwabuchi A."/>
            <person name="Kamiya K."/>
            <person name="Karasawa W."/>
            <person name="Kurita K."/>
            <person name="Katagiri S."/>
            <person name="Kikuta A."/>
            <person name="Kobayashi H."/>
            <person name="Kobayashi N."/>
            <person name="Machita K."/>
            <person name="Maehara T."/>
            <person name="Masukawa M."/>
            <person name="Mizubayashi T."/>
            <person name="Mukai Y."/>
            <person name="Nagasaki H."/>
            <person name="Nagata Y."/>
            <person name="Naito S."/>
            <person name="Nakashima M."/>
            <person name="Nakama Y."/>
            <person name="Nakamichi Y."/>
            <person name="Nakamura M."/>
            <person name="Meguro A."/>
            <person name="Negishi M."/>
            <person name="Ohta I."/>
            <person name="Ohta T."/>
            <person name="Okamoto M."/>
            <person name="Ono N."/>
            <person name="Saji S."/>
            <person name="Sakaguchi M."/>
            <person name="Sakai K."/>
            <person name="Shibata M."/>
            <person name="Shimokawa T."/>
            <person name="Song J."/>
            <person name="Takazaki Y."/>
            <person name="Terasawa K."/>
            <person name="Tsugane M."/>
            <person name="Tsuji K."/>
            <person name="Ueda S."/>
            <person name="Waki K."/>
            <person name="Yamagata H."/>
            <person name="Yamamoto M."/>
            <person name="Yamamoto S."/>
            <person name="Yamane H."/>
            <person name="Yoshiki S."/>
            <person name="Yoshihara R."/>
            <person name="Yukawa K."/>
            <person name="Zhong H."/>
            <person name="Yano M."/>
            <person name="Yuan Q."/>
            <person name="Ouyang S."/>
            <person name="Liu J."/>
            <person name="Jones K.M."/>
            <person name="Gansberger K."/>
            <person name="Moffat K."/>
            <person name="Hill J."/>
            <person name="Bera J."/>
            <person name="Fadrosh D."/>
            <person name="Jin S."/>
            <person name="Johri S."/>
            <person name="Kim M."/>
            <person name="Overton L."/>
            <person name="Reardon M."/>
            <person name="Tsitrin T."/>
            <person name="Vuong H."/>
            <person name="Weaver B."/>
            <person name="Ciecko A."/>
            <person name="Tallon L."/>
            <person name="Jackson J."/>
            <person name="Pai G."/>
            <person name="Aken S.V."/>
            <person name="Utterback T."/>
            <person name="Reidmuller S."/>
            <person name="Feldblyum T."/>
            <person name="Hsiao J."/>
            <person name="Zismann V."/>
            <person name="Iobst S."/>
            <person name="de Vazeille A.R."/>
            <person name="Buell C.R."/>
            <person name="Ying K."/>
            <person name="Li Y."/>
            <person name="Lu T."/>
            <person name="Huang Y."/>
            <person name="Zhao Q."/>
            <person name="Feng Q."/>
            <person name="Zhang L."/>
            <person name="Zhu J."/>
            <person name="Weng Q."/>
            <person name="Mu J."/>
            <person name="Lu Y."/>
            <person name="Fan D."/>
            <person name="Liu Y."/>
            <person name="Guan J."/>
            <person name="Zhang Y."/>
            <person name="Yu S."/>
            <person name="Liu X."/>
            <person name="Zhang Y."/>
            <person name="Hong G."/>
            <person name="Han B."/>
            <person name="Choisne N."/>
            <person name="Demange N."/>
            <person name="Orjeda G."/>
            <person name="Samain S."/>
            <person name="Cattolico L."/>
            <person name="Pelletier E."/>
            <person name="Couloux A."/>
            <person name="Segurens B."/>
            <person name="Wincker P."/>
            <person name="D'Hont A."/>
            <person name="Scarpelli C."/>
            <person name="Weissenbach J."/>
            <person name="Salanoubat M."/>
            <person name="Quetier F."/>
            <person name="Yu Y."/>
            <person name="Kim H.R."/>
            <person name="Rambo T."/>
            <person name="Currie J."/>
            <person name="Collura K."/>
            <person name="Luo M."/>
            <person name="Yang T."/>
            <person name="Ammiraju J.S.S."/>
            <person name="Engler F."/>
            <person name="Soderlund C."/>
            <person name="Wing R.A."/>
            <person name="Palmer L.E."/>
            <person name="de la Bastide M."/>
            <person name="Spiegel L."/>
            <person name="Nascimento L."/>
            <person name="Zutavern T."/>
            <person name="O'Shaughnessy A."/>
            <person name="Dike S."/>
            <person name="Dedhia N."/>
            <person name="Preston R."/>
            <person name="Balija V."/>
            <person name="McCombie W.R."/>
            <person name="Chow T."/>
            <person name="Chen H."/>
            <person name="Chung M."/>
            <person name="Chen C."/>
            <person name="Shaw J."/>
            <person name="Wu H."/>
            <person name="Hsiao K."/>
            <person name="Chao Y."/>
            <person name="Chu M."/>
            <person name="Cheng C."/>
            <person name="Hour A."/>
            <person name="Lee P."/>
            <person name="Lin S."/>
            <person name="Lin Y."/>
            <person name="Liou J."/>
            <person name="Liu S."/>
            <person name="Hsing Y."/>
            <person name="Raghuvanshi S."/>
            <person name="Mohanty A."/>
            <person name="Bharti A.K."/>
            <person name="Gaur A."/>
            <person name="Gupta V."/>
            <person name="Kumar D."/>
            <person name="Ravi V."/>
            <person name="Vij S."/>
            <person name="Kapur A."/>
            <person name="Khurana P."/>
            <person name="Khurana P."/>
            <person name="Khurana J.P."/>
            <person name="Tyagi A.K."/>
            <person name="Gaikwad K."/>
            <person name="Singh A."/>
            <person name="Dalal V."/>
            <person name="Srivastava S."/>
            <person name="Dixit A."/>
            <person name="Pal A.K."/>
            <person name="Ghazi I.A."/>
            <person name="Yadav M."/>
            <person name="Pandit A."/>
            <person name="Bhargava A."/>
            <person name="Sureshbabu K."/>
            <person name="Batra K."/>
            <person name="Sharma T.R."/>
            <person name="Mohapatra T."/>
            <person name="Singh N.K."/>
            <person name="Messing J."/>
            <person name="Nelson A.B."/>
            <person name="Fuks G."/>
            <person name="Kavchok S."/>
            <person name="Keizer G."/>
            <person name="Linton E."/>
            <person name="Llaca V."/>
            <person name="Song R."/>
            <person name="Tanyolac B."/>
            <person name="Young S."/>
            <person name="Ho-Il K."/>
            <person name="Hahn J.H."/>
            <person name="Sangsakoo G."/>
            <person name="Vanavichit A."/>
            <person name="de Mattos Luiz.A.T."/>
            <person name="Zimmer P.D."/>
            <person name="Malone G."/>
            <person name="Dellagostin O."/>
            <person name="de Oliveira A.C."/>
            <person name="Bevan M."/>
            <person name="Bancroft I."/>
            <person name="Minx P."/>
            <person name="Cordum H."/>
            <person name="Wilson R."/>
            <person name="Cheng Z."/>
            <person name="Jin W."/>
            <person name="Jiang J."/>
            <person name="Leong S.A."/>
            <person name="Iwama H."/>
            <person name="Gojobori T."/>
            <person name="Itoh T."/>
            <person name="Niimura Y."/>
            <person name="Fujii Y."/>
            <person name="Habara T."/>
            <person name="Sakai H."/>
            <person name="Sato Y."/>
            <person name="Wilson G."/>
            <person name="Kumar K."/>
            <person name="McCouch S."/>
            <person name="Juretic N."/>
            <person name="Hoen D."/>
            <person name="Wright S."/>
            <person name="Bruskiewich R."/>
            <person name="Bureau T."/>
            <person name="Miyao A."/>
            <person name="Hirochika H."/>
            <person name="Nishikawa T."/>
            <person name="Kadowaki K."/>
            <person name="Sugiura M."/>
            <person name="Burr B."/>
            <person name="Sasaki T."/>
        </authorList>
    </citation>
    <scope>NUCLEOTIDE SEQUENCE [LARGE SCALE GENOMIC DNA]</scope>
    <source>
        <strain evidence="2">cv. Nipponbare</strain>
    </source>
</reference>
<dbReference type="Gramene" id="Os10t0540200-01">
    <property type="protein sequence ID" value="Os10t0540200-01"/>
    <property type="gene ID" value="Os10g0540200"/>
</dbReference>
<evidence type="ECO:0000313" key="2">
    <source>
        <dbReference type="Proteomes" id="UP000000763"/>
    </source>
</evidence>
<accession>A0A0P0XWS8</accession>
<dbReference type="KEGG" id="dosa:Os10g0540200"/>
<reference evidence="2" key="2">
    <citation type="journal article" date="2008" name="Nucleic Acids Res.">
        <title>The rice annotation project database (RAP-DB): 2008 update.</title>
        <authorList>
            <consortium name="The rice annotation project (RAP)"/>
        </authorList>
    </citation>
    <scope>GENOME REANNOTATION</scope>
    <source>
        <strain evidence="2">cv. Nipponbare</strain>
    </source>
</reference>
<dbReference type="AlphaFoldDB" id="A0A0P0XWS8"/>
<protein>
    <submittedName>
        <fullName evidence="1">Os10g0540200 protein</fullName>
    </submittedName>
</protein>